<gene>
    <name evidence="6" type="ORF">COW36_10705</name>
</gene>
<dbReference type="PIRSF" id="PIRSF000441">
    <property type="entry name" value="CysE"/>
    <property type="match status" value="1"/>
</dbReference>
<dbReference type="GO" id="GO:0006535">
    <property type="term" value="P:cysteine biosynthetic process from serine"/>
    <property type="evidence" value="ECO:0007669"/>
    <property type="project" value="InterPro"/>
</dbReference>
<protein>
    <recommendedName>
        <fullName evidence="5">Serine acetyltransferase</fullName>
        <ecNumber evidence="5">2.3.1.30</ecNumber>
    </recommendedName>
</protein>
<dbReference type="InterPro" id="IPR011004">
    <property type="entry name" value="Trimer_LpxA-like_sf"/>
</dbReference>
<organism evidence="6 7">
    <name type="scientific">bacterium (Candidatus Blackallbacteria) CG17_big_fil_post_rev_8_21_14_2_50_48_46</name>
    <dbReference type="NCBI Taxonomy" id="2014261"/>
    <lineage>
        <taxon>Bacteria</taxon>
        <taxon>Candidatus Blackallbacteria</taxon>
    </lineage>
</organism>
<dbReference type="CDD" id="cd03354">
    <property type="entry name" value="LbH_SAT"/>
    <property type="match status" value="1"/>
</dbReference>
<comment type="catalytic activity">
    <reaction evidence="5">
        <text>L-serine + acetyl-CoA = O-acetyl-L-serine + CoA</text>
        <dbReference type="Rhea" id="RHEA:24560"/>
        <dbReference type="ChEBI" id="CHEBI:33384"/>
        <dbReference type="ChEBI" id="CHEBI:57287"/>
        <dbReference type="ChEBI" id="CHEBI:57288"/>
        <dbReference type="ChEBI" id="CHEBI:58340"/>
        <dbReference type="EC" id="2.3.1.30"/>
    </reaction>
</comment>
<dbReference type="PANTHER" id="PTHR42811">
    <property type="entry name" value="SERINE ACETYLTRANSFERASE"/>
    <property type="match status" value="1"/>
</dbReference>
<evidence type="ECO:0000256" key="4">
    <source>
        <dbReference type="ARBA" id="ARBA00023315"/>
    </source>
</evidence>
<evidence type="ECO:0000313" key="6">
    <source>
        <dbReference type="EMBL" id="PIW16977.1"/>
    </source>
</evidence>
<evidence type="ECO:0000256" key="2">
    <source>
        <dbReference type="ARBA" id="ARBA00022679"/>
    </source>
</evidence>
<dbReference type="Gene3D" id="2.160.10.10">
    <property type="entry name" value="Hexapeptide repeat proteins"/>
    <property type="match status" value="1"/>
</dbReference>
<evidence type="ECO:0000313" key="7">
    <source>
        <dbReference type="Proteomes" id="UP000231019"/>
    </source>
</evidence>
<accession>A0A2M7G4Z0</accession>
<keyword evidence="4 5" id="KW-0012">Acyltransferase</keyword>
<dbReference type="GO" id="GO:0005737">
    <property type="term" value="C:cytoplasm"/>
    <property type="evidence" value="ECO:0007669"/>
    <property type="project" value="InterPro"/>
</dbReference>
<dbReference type="EMBL" id="PFFQ01000032">
    <property type="protein sequence ID" value="PIW16977.1"/>
    <property type="molecule type" value="Genomic_DNA"/>
</dbReference>
<proteinExistence type="inferred from homology"/>
<sequence>MRLYKGLLHPRFAPVLLFRLASAFYALRLGVLSKFFALANQIVFGCDIARGAKIGGGLFLPHPNGVVIGAHVKIGRNCIIHQGVTLGARGEEHELANPIIGDQVEIATGAKILGGVHLDDYARIGANAVVLKDVPAYAVAVGIPARIVRQRADAQELLATPSAA</sequence>
<keyword evidence="3" id="KW-0677">Repeat</keyword>
<dbReference type="InterPro" id="IPR045304">
    <property type="entry name" value="LbH_SAT"/>
</dbReference>
<evidence type="ECO:0000256" key="5">
    <source>
        <dbReference type="PIRNR" id="PIRNR000441"/>
    </source>
</evidence>
<dbReference type="PROSITE" id="PS00101">
    <property type="entry name" value="HEXAPEP_TRANSFERASES"/>
    <property type="match status" value="1"/>
</dbReference>
<dbReference type="InterPro" id="IPR005881">
    <property type="entry name" value="Ser_O-AcTrfase"/>
</dbReference>
<dbReference type="Pfam" id="PF00132">
    <property type="entry name" value="Hexapep"/>
    <property type="match status" value="1"/>
</dbReference>
<comment type="similarity">
    <text evidence="1 5">Belongs to the transferase hexapeptide repeat family.</text>
</comment>
<dbReference type="InterPro" id="IPR001451">
    <property type="entry name" value="Hexapep"/>
</dbReference>
<comment type="caution">
    <text evidence="6">The sequence shown here is derived from an EMBL/GenBank/DDBJ whole genome shotgun (WGS) entry which is preliminary data.</text>
</comment>
<dbReference type="AlphaFoldDB" id="A0A2M7G4Z0"/>
<name>A0A2M7G4Z0_9BACT</name>
<dbReference type="Proteomes" id="UP000231019">
    <property type="component" value="Unassembled WGS sequence"/>
</dbReference>
<reference evidence="6 7" key="1">
    <citation type="submission" date="2017-09" db="EMBL/GenBank/DDBJ databases">
        <title>Depth-based differentiation of microbial function through sediment-hosted aquifers and enrichment of novel symbionts in the deep terrestrial subsurface.</title>
        <authorList>
            <person name="Probst A.J."/>
            <person name="Ladd B."/>
            <person name="Jarett J.K."/>
            <person name="Geller-Mcgrath D.E."/>
            <person name="Sieber C.M."/>
            <person name="Emerson J.B."/>
            <person name="Anantharaman K."/>
            <person name="Thomas B.C."/>
            <person name="Malmstrom R."/>
            <person name="Stieglmeier M."/>
            <person name="Klingl A."/>
            <person name="Woyke T."/>
            <person name="Ryan C.M."/>
            <person name="Banfield J.F."/>
        </authorList>
    </citation>
    <scope>NUCLEOTIDE SEQUENCE [LARGE SCALE GENOMIC DNA]</scope>
    <source>
        <strain evidence="6">CG17_big_fil_post_rev_8_21_14_2_50_48_46</strain>
    </source>
</reference>
<keyword evidence="2 5" id="KW-0808">Transferase</keyword>
<dbReference type="SUPFAM" id="SSF51161">
    <property type="entry name" value="Trimeric LpxA-like enzymes"/>
    <property type="match status" value="1"/>
</dbReference>
<dbReference type="GO" id="GO:0009001">
    <property type="term" value="F:serine O-acetyltransferase activity"/>
    <property type="evidence" value="ECO:0007669"/>
    <property type="project" value="UniProtKB-EC"/>
</dbReference>
<dbReference type="InterPro" id="IPR018357">
    <property type="entry name" value="Hexapep_transf_CS"/>
</dbReference>
<dbReference type="EC" id="2.3.1.30" evidence="5"/>
<evidence type="ECO:0000256" key="3">
    <source>
        <dbReference type="ARBA" id="ARBA00022737"/>
    </source>
</evidence>
<evidence type="ECO:0000256" key="1">
    <source>
        <dbReference type="ARBA" id="ARBA00007274"/>
    </source>
</evidence>